<dbReference type="KEGG" id="ssyi:EKG83_20195"/>
<dbReference type="Pfam" id="PF03704">
    <property type="entry name" value="BTAD"/>
    <property type="match status" value="1"/>
</dbReference>
<feature type="DNA-binding region" description="OmpR/PhoB-type" evidence="5">
    <location>
        <begin position="1"/>
        <end position="97"/>
    </location>
</feature>
<dbReference type="InterPro" id="IPR001867">
    <property type="entry name" value="OmpR/PhoB-type_DNA-bd"/>
</dbReference>
<dbReference type="RefSeq" id="WP_033431677.1">
    <property type="nucleotide sequence ID" value="NZ_CP034550.1"/>
</dbReference>
<dbReference type="GO" id="GO:0003677">
    <property type="term" value="F:DNA binding"/>
    <property type="evidence" value="ECO:0007669"/>
    <property type="project" value="UniProtKB-UniRule"/>
</dbReference>
<dbReference type="SUPFAM" id="SSF46894">
    <property type="entry name" value="C-terminal effector domain of the bipartite response regulators"/>
    <property type="match status" value="1"/>
</dbReference>
<proteinExistence type="inferred from homology"/>
<dbReference type="EMBL" id="CP034550">
    <property type="protein sequence ID" value="QFZ19452.1"/>
    <property type="molecule type" value="Genomic_DNA"/>
</dbReference>
<dbReference type="InterPro" id="IPR016032">
    <property type="entry name" value="Sig_transdc_resp-reg_C-effctor"/>
</dbReference>
<keyword evidence="8" id="KW-1185">Reference proteome</keyword>
<dbReference type="InterPro" id="IPR003593">
    <property type="entry name" value="AAA+_ATPase"/>
</dbReference>
<evidence type="ECO:0000313" key="8">
    <source>
        <dbReference type="Proteomes" id="UP000325787"/>
    </source>
</evidence>
<evidence type="ECO:0000256" key="1">
    <source>
        <dbReference type="ARBA" id="ARBA00005820"/>
    </source>
</evidence>
<dbReference type="InterPro" id="IPR011990">
    <property type="entry name" value="TPR-like_helical_dom_sf"/>
</dbReference>
<dbReference type="InterPro" id="IPR005158">
    <property type="entry name" value="BTAD"/>
</dbReference>
<dbReference type="GO" id="GO:0006355">
    <property type="term" value="P:regulation of DNA-templated transcription"/>
    <property type="evidence" value="ECO:0007669"/>
    <property type="project" value="InterPro"/>
</dbReference>
<dbReference type="Gene3D" id="1.25.40.10">
    <property type="entry name" value="Tetratricopeptide repeat domain"/>
    <property type="match status" value="2"/>
</dbReference>
<keyword evidence="3 5" id="KW-0238">DNA-binding</keyword>
<dbReference type="PANTHER" id="PTHR35807">
    <property type="entry name" value="TRANSCRIPTIONAL REGULATOR REDD-RELATED"/>
    <property type="match status" value="1"/>
</dbReference>
<keyword evidence="2" id="KW-0805">Transcription regulation</keyword>
<sequence length="1024" mass="107011">MRFGVLGPLRVERDGEVVAVGGPKQRDLLALLVLRANRFLSADWLVDALWDGRPPASAHVTLRTYVAGLRRALEPGRGQRVPGEVLRGHTGGYELHVPPGAVDAVRFAELADAGARALAGGDPVAAERWCGEALGLWRGEVPVAGLAAVRPDVARLAEARLTAWECRFTAAVASGGHRAALPELRRFVAAHPDREHARAQLMLALYRAGRQAEALAVFDEGRRLLVEEYGVEPGEELRSLHRQVLDHAVPPPDVELAVSGWRTRGAGVEDTRGVGGVSSGGAPRVARSARLVGRSAELAVLDDQLAAAVGGGGRCVAVVGEAGIGKTSLARAVAERAGRVPVVWGHCPDLGQAPPFWLWSQVVRALAPGADDPALAGFSGGPRSGPVDPAARFRAYEAVAELIRSAAEPAGLVLVLDDLHAADPDSLLLLRYVATGLPTTRALVVATLRPYEHDPALVATLADLARGPGFRQVRPAGLAAPAVAELVLARTGARPADGVVDGLVARTGGNPFFITELLASPGDEPPPGVRDAVRLRLNALDGATRERVDLLAVAGREVDVAVLGAGTGWLAGVGHLVVETGPGAVRFRHPLFAEVVYAELGPTRRASLHGRLADAGRGVLSPAELAHHYGRARGREAEHLRWTLEAAEDATRRLAYEDALAHLDRAAGLTGGAAELAVQLKRVSLLQITVGVGSDAVDRAAARARELLAEWGRGTAGFSDAGLSAVRAAAAEAGSSTALGADPRLALWTLGELACNRAEFDIARELAVRLVEAEGGAGDGGVTGVAGRYLLGVAAYFTGRLAEADELLTAAVERLDARSLVGRTGRTPALATYDFRALVRSLRGDADAARRDLRAAHDLAERTGDPYGRANAALFAGWAALQEHDVVGGREAGLRCRELGAGQNMPHFVTVGDFLVEWAVVRGGDDSRLAAMRAAADGIYRLGLRSTRTITMAAVADAHLAVGRFEEAARLAGEGLAAAAAVGERVLLAELHRVRGVALGDREELVLGAGIAVGQGARLLAARF</sequence>
<reference evidence="8" key="1">
    <citation type="journal article" date="2021" name="Curr. Microbiol.">
        <title>Complete genome of nocamycin-producing strain Saccharothrix syringae NRRL B-16468 reveals the biosynthetic potential for secondary metabolites.</title>
        <authorList>
            <person name="Mo X."/>
            <person name="Yang S."/>
        </authorList>
    </citation>
    <scope>NUCLEOTIDE SEQUENCE [LARGE SCALE GENOMIC DNA]</scope>
    <source>
        <strain evidence="8">ATCC 51364 / DSM 43886 / JCM 6844 / KCTC 9398 / NBRC 14523 / NRRL B-16468 / INA 2240</strain>
    </source>
</reference>
<dbReference type="Proteomes" id="UP000325787">
    <property type="component" value="Chromosome"/>
</dbReference>
<dbReference type="OrthoDB" id="134712at2"/>
<dbReference type="InterPro" id="IPR036388">
    <property type="entry name" value="WH-like_DNA-bd_sf"/>
</dbReference>
<dbReference type="SMART" id="SM01043">
    <property type="entry name" value="BTAD"/>
    <property type="match status" value="1"/>
</dbReference>
<dbReference type="GO" id="GO:0000160">
    <property type="term" value="P:phosphorelay signal transduction system"/>
    <property type="evidence" value="ECO:0007669"/>
    <property type="project" value="InterPro"/>
</dbReference>
<keyword evidence="4" id="KW-0804">Transcription</keyword>
<feature type="domain" description="OmpR/PhoB-type" evidence="6">
    <location>
        <begin position="1"/>
        <end position="97"/>
    </location>
</feature>
<evidence type="ECO:0000256" key="4">
    <source>
        <dbReference type="ARBA" id="ARBA00023163"/>
    </source>
</evidence>
<dbReference type="PANTHER" id="PTHR35807:SF1">
    <property type="entry name" value="TRANSCRIPTIONAL REGULATOR REDD"/>
    <property type="match status" value="1"/>
</dbReference>
<evidence type="ECO:0000256" key="3">
    <source>
        <dbReference type="ARBA" id="ARBA00023125"/>
    </source>
</evidence>
<evidence type="ECO:0000313" key="7">
    <source>
        <dbReference type="EMBL" id="QFZ19452.1"/>
    </source>
</evidence>
<dbReference type="SMART" id="SM00862">
    <property type="entry name" value="Trans_reg_C"/>
    <property type="match status" value="1"/>
</dbReference>
<dbReference type="SUPFAM" id="SSF52540">
    <property type="entry name" value="P-loop containing nucleoside triphosphate hydrolases"/>
    <property type="match status" value="1"/>
</dbReference>
<protein>
    <submittedName>
        <fullName evidence="7">Transcriptional regulator</fullName>
    </submittedName>
</protein>
<dbReference type="Gene3D" id="1.10.10.10">
    <property type="entry name" value="Winged helix-like DNA-binding domain superfamily/Winged helix DNA-binding domain"/>
    <property type="match status" value="1"/>
</dbReference>
<dbReference type="PROSITE" id="PS51755">
    <property type="entry name" value="OMPR_PHOB"/>
    <property type="match status" value="1"/>
</dbReference>
<dbReference type="InterPro" id="IPR041664">
    <property type="entry name" value="AAA_16"/>
</dbReference>
<accession>A0A5Q0H1A3</accession>
<dbReference type="InterPro" id="IPR027417">
    <property type="entry name" value="P-loop_NTPase"/>
</dbReference>
<dbReference type="Pfam" id="PF13191">
    <property type="entry name" value="AAA_16"/>
    <property type="match status" value="1"/>
</dbReference>
<evidence type="ECO:0000259" key="6">
    <source>
        <dbReference type="PROSITE" id="PS51755"/>
    </source>
</evidence>
<gene>
    <name evidence="7" type="ORF">EKG83_20195</name>
</gene>
<dbReference type="AlphaFoldDB" id="A0A5Q0H1A3"/>
<dbReference type="SMART" id="SM00382">
    <property type="entry name" value="AAA"/>
    <property type="match status" value="1"/>
</dbReference>
<evidence type="ECO:0000256" key="5">
    <source>
        <dbReference type="PROSITE-ProRule" id="PRU01091"/>
    </source>
</evidence>
<comment type="similarity">
    <text evidence="1">Belongs to the AfsR/DnrI/RedD regulatory family.</text>
</comment>
<dbReference type="Pfam" id="PF00486">
    <property type="entry name" value="Trans_reg_C"/>
    <property type="match status" value="1"/>
</dbReference>
<dbReference type="InterPro" id="IPR051677">
    <property type="entry name" value="AfsR-DnrI-RedD_regulator"/>
</dbReference>
<dbReference type="Gene3D" id="3.40.50.300">
    <property type="entry name" value="P-loop containing nucleotide triphosphate hydrolases"/>
    <property type="match status" value="1"/>
</dbReference>
<evidence type="ECO:0000256" key="2">
    <source>
        <dbReference type="ARBA" id="ARBA00023015"/>
    </source>
</evidence>
<name>A0A5Q0H1A3_SACSY</name>
<dbReference type="SUPFAM" id="SSF48452">
    <property type="entry name" value="TPR-like"/>
    <property type="match status" value="1"/>
</dbReference>
<organism evidence="7 8">
    <name type="scientific">Saccharothrix syringae</name>
    <name type="common">Nocardiopsis syringae</name>
    <dbReference type="NCBI Taxonomy" id="103733"/>
    <lineage>
        <taxon>Bacteria</taxon>
        <taxon>Bacillati</taxon>
        <taxon>Actinomycetota</taxon>
        <taxon>Actinomycetes</taxon>
        <taxon>Pseudonocardiales</taxon>
        <taxon>Pseudonocardiaceae</taxon>
        <taxon>Saccharothrix</taxon>
    </lineage>
</organism>
<dbReference type="CDD" id="cd15831">
    <property type="entry name" value="BTAD"/>
    <property type="match status" value="1"/>
</dbReference>